<evidence type="ECO:0000256" key="2">
    <source>
        <dbReference type="SAM" id="Phobius"/>
    </source>
</evidence>
<keyword evidence="2" id="KW-1133">Transmembrane helix</keyword>
<keyword evidence="2" id="KW-0812">Transmembrane</keyword>
<evidence type="ECO:0000256" key="1">
    <source>
        <dbReference type="SAM" id="MobiDB-lite"/>
    </source>
</evidence>
<protein>
    <submittedName>
        <fullName evidence="3">FxsA family protein</fullName>
    </submittedName>
</protein>
<dbReference type="Proteomes" id="UP000435304">
    <property type="component" value="Unassembled WGS sequence"/>
</dbReference>
<accession>A0A6A9UW47</accession>
<dbReference type="RefSeq" id="WP_156609361.1">
    <property type="nucleotide sequence ID" value="NZ_WPCU01000005.1"/>
</dbReference>
<dbReference type="EMBL" id="WPCU01000005">
    <property type="protein sequence ID" value="MVA75842.1"/>
    <property type="molecule type" value="Genomic_DNA"/>
</dbReference>
<feature type="transmembrane region" description="Helical" evidence="2">
    <location>
        <begin position="43"/>
        <end position="63"/>
    </location>
</feature>
<keyword evidence="2" id="KW-0472">Membrane</keyword>
<dbReference type="Pfam" id="PF04186">
    <property type="entry name" value="FxsA"/>
    <property type="match status" value="1"/>
</dbReference>
<dbReference type="AlphaFoldDB" id="A0A6A9UW47"/>
<dbReference type="PANTHER" id="PTHR35335">
    <property type="entry name" value="UPF0716 PROTEIN FXSA"/>
    <property type="match status" value="1"/>
</dbReference>
<reference evidence="3 4" key="1">
    <citation type="submission" date="2019-12" db="EMBL/GenBank/DDBJ databases">
        <title>Auraticoccus cholistani sp. nov., an actinomycete isolated from soil of Cholistan desert.</title>
        <authorList>
            <person name="Cheema M.T."/>
        </authorList>
    </citation>
    <scope>NUCLEOTIDE SEQUENCE [LARGE SCALE GENOMIC DNA]</scope>
    <source>
        <strain evidence="3 4">F435</strain>
    </source>
</reference>
<proteinExistence type="predicted"/>
<evidence type="ECO:0000313" key="3">
    <source>
        <dbReference type="EMBL" id="MVA75842.1"/>
    </source>
</evidence>
<feature type="compositionally biased region" description="Basic and acidic residues" evidence="1">
    <location>
        <begin position="168"/>
        <end position="183"/>
    </location>
</feature>
<dbReference type="NCBIfam" id="NF008528">
    <property type="entry name" value="PRK11463.1-2"/>
    <property type="match status" value="1"/>
</dbReference>
<comment type="caution">
    <text evidence="3">The sequence shown here is derived from an EMBL/GenBank/DDBJ whole genome shotgun (WGS) entry which is preliminary data.</text>
</comment>
<feature type="transmembrane region" description="Helical" evidence="2">
    <location>
        <begin position="93"/>
        <end position="117"/>
    </location>
</feature>
<keyword evidence="4" id="KW-1185">Reference proteome</keyword>
<dbReference type="InterPro" id="IPR007313">
    <property type="entry name" value="FxsA"/>
</dbReference>
<feature type="region of interest" description="Disordered" evidence="1">
    <location>
        <begin position="156"/>
        <end position="183"/>
    </location>
</feature>
<evidence type="ECO:0000313" key="4">
    <source>
        <dbReference type="Proteomes" id="UP000435304"/>
    </source>
</evidence>
<dbReference type="GO" id="GO:0016020">
    <property type="term" value="C:membrane"/>
    <property type="evidence" value="ECO:0007669"/>
    <property type="project" value="InterPro"/>
</dbReference>
<dbReference type="PANTHER" id="PTHR35335:SF1">
    <property type="entry name" value="UPF0716 PROTEIN FXSA"/>
    <property type="match status" value="1"/>
</dbReference>
<name>A0A6A9UW47_9ACTN</name>
<organism evidence="3 4">
    <name type="scientific">Auraticoccus cholistanensis</name>
    <dbReference type="NCBI Taxonomy" id="2656650"/>
    <lineage>
        <taxon>Bacteria</taxon>
        <taxon>Bacillati</taxon>
        <taxon>Actinomycetota</taxon>
        <taxon>Actinomycetes</taxon>
        <taxon>Propionibacteriales</taxon>
        <taxon>Propionibacteriaceae</taxon>
        <taxon>Auraticoccus</taxon>
    </lineage>
</organism>
<feature type="transmembrane region" description="Helical" evidence="2">
    <location>
        <begin position="20"/>
        <end position="37"/>
    </location>
</feature>
<sequence>MTAVAPGPAPGRRGSWRRGLLVVAAAALPVVEIWLLVQLAGWIGAGWTLLVVLLGIVLGVVLARREGRRAWASLTTALRTGGQVSDEIAHGGLVLLGGMALILPGLLTDVVGALLLLPPTRRLAVRGLHRWAQARVRRMGVDVDVLRARMDRANTVEGEVADAAPPPRPDRDDPTVIRGEIEQ</sequence>
<gene>
    <name evidence="3" type="ORF">GC722_07370</name>
</gene>